<protein>
    <recommendedName>
        <fullName evidence="6">Mur ligase N-terminal catalytic domain-containing protein</fullName>
    </recommendedName>
</protein>
<evidence type="ECO:0000256" key="1">
    <source>
        <dbReference type="ARBA" id="ARBA00022598"/>
    </source>
</evidence>
<keyword evidence="3" id="KW-0547">Nucleotide-binding</keyword>
<dbReference type="EMBL" id="LAUZ02000187">
    <property type="protein sequence ID" value="KKO60620.1"/>
    <property type="molecule type" value="Genomic_DNA"/>
</dbReference>
<keyword evidence="2" id="KW-0132">Cell division</keyword>
<dbReference type="PANTHER" id="PTHR43024:SF1">
    <property type="entry name" value="UDP-N-ACETYLMURAMOYL-TRIPEPTIDE--D-ALANYL-D-ALANINE LIGASE"/>
    <property type="match status" value="1"/>
</dbReference>
<dbReference type="Proteomes" id="UP000034150">
    <property type="component" value="Unassembled WGS sequence"/>
</dbReference>
<sequence>MIDLSLAQIAEIVGGRLSDVSAEEAAALRVTGTVEFDSRAVGPGSLFLALPGARSDGHDFAAAAVAAGAVGV</sequence>
<dbReference type="InterPro" id="IPR035911">
    <property type="entry name" value="MurE/MurF_N"/>
</dbReference>
<name>A0A0M2WFT1_9MYCO</name>
<gene>
    <name evidence="7" type="ORF">WN67_33035</name>
</gene>
<dbReference type="AlphaFoldDB" id="A0A0M2WFT1"/>
<dbReference type="InterPro" id="IPR000713">
    <property type="entry name" value="Mur_ligase_N"/>
</dbReference>
<evidence type="ECO:0000256" key="5">
    <source>
        <dbReference type="ARBA" id="ARBA00023306"/>
    </source>
</evidence>
<evidence type="ECO:0000259" key="6">
    <source>
        <dbReference type="Pfam" id="PF01225"/>
    </source>
</evidence>
<dbReference type="RefSeq" id="WP_046676764.1">
    <property type="nucleotide sequence ID" value="NZ_LAUZ02000187.1"/>
</dbReference>
<dbReference type="Pfam" id="PF01225">
    <property type="entry name" value="Mur_ligase"/>
    <property type="match status" value="1"/>
</dbReference>
<dbReference type="PANTHER" id="PTHR43024">
    <property type="entry name" value="UDP-N-ACETYLMURAMOYL-TRIPEPTIDE--D-ALANYL-D-ALANINE LIGASE"/>
    <property type="match status" value="1"/>
</dbReference>
<accession>A0A0M2WFT1</accession>
<evidence type="ECO:0000256" key="2">
    <source>
        <dbReference type="ARBA" id="ARBA00022618"/>
    </source>
</evidence>
<comment type="caution">
    <text evidence="7">The sequence shown here is derived from an EMBL/GenBank/DDBJ whole genome shotgun (WGS) entry which is preliminary data.</text>
</comment>
<feature type="domain" description="Mur ligase N-terminal catalytic" evidence="6">
    <location>
        <begin position="34"/>
        <end position="70"/>
    </location>
</feature>
<dbReference type="InterPro" id="IPR051046">
    <property type="entry name" value="MurCDEF_CellWall_CoF430Synth"/>
</dbReference>
<keyword evidence="4" id="KW-0067">ATP-binding</keyword>
<keyword evidence="1" id="KW-0436">Ligase</keyword>
<evidence type="ECO:0000256" key="4">
    <source>
        <dbReference type="ARBA" id="ARBA00022840"/>
    </source>
</evidence>
<dbReference type="GO" id="GO:0051301">
    <property type="term" value="P:cell division"/>
    <property type="evidence" value="ECO:0007669"/>
    <property type="project" value="UniProtKB-KW"/>
</dbReference>
<dbReference type="GO" id="GO:0016881">
    <property type="term" value="F:acid-amino acid ligase activity"/>
    <property type="evidence" value="ECO:0007669"/>
    <property type="project" value="InterPro"/>
</dbReference>
<evidence type="ECO:0000313" key="8">
    <source>
        <dbReference type="Proteomes" id="UP000034150"/>
    </source>
</evidence>
<dbReference type="GO" id="GO:0005524">
    <property type="term" value="F:ATP binding"/>
    <property type="evidence" value="ECO:0007669"/>
    <property type="project" value="UniProtKB-KW"/>
</dbReference>
<feature type="non-terminal residue" evidence="7">
    <location>
        <position position="72"/>
    </location>
</feature>
<keyword evidence="8" id="KW-1185">Reference proteome</keyword>
<keyword evidence="5" id="KW-0131">Cell cycle</keyword>
<evidence type="ECO:0000313" key="7">
    <source>
        <dbReference type="EMBL" id="KKO60620.1"/>
    </source>
</evidence>
<organism evidence="7 8">
    <name type="scientific">Mycolicibacterium obuense</name>
    <dbReference type="NCBI Taxonomy" id="1807"/>
    <lineage>
        <taxon>Bacteria</taxon>
        <taxon>Bacillati</taxon>
        <taxon>Actinomycetota</taxon>
        <taxon>Actinomycetes</taxon>
        <taxon>Mycobacteriales</taxon>
        <taxon>Mycobacteriaceae</taxon>
        <taxon>Mycolicibacterium</taxon>
    </lineage>
</organism>
<reference evidence="7 8" key="1">
    <citation type="journal article" date="2015" name="Genome Announc.">
        <title>Draft Genome Sequence of Mycobacterium obuense Strain UC1, Isolated from Patient Sputum.</title>
        <authorList>
            <person name="Greninger A.L."/>
            <person name="Cunningham G."/>
            <person name="Hsu E.D."/>
            <person name="Yu J.M."/>
            <person name="Chiu C.Y."/>
            <person name="Miller S."/>
        </authorList>
    </citation>
    <scope>NUCLEOTIDE SEQUENCE [LARGE SCALE GENOMIC DNA]</scope>
    <source>
        <strain evidence="7 8">UC1</strain>
    </source>
</reference>
<dbReference type="Gene3D" id="3.40.1390.10">
    <property type="entry name" value="MurE/MurF, N-terminal domain"/>
    <property type="match status" value="1"/>
</dbReference>
<dbReference type="SUPFAM" id="SSF63418">
    <property type="entry name" value="MurE/MurF N-terminal domain"/>
    <property type="match status" value="1"/>
</dbReference>
<proteinExistence type="predicted"/>
<evidence type="ECO:0000256" key="3">
    <source>
        <dbReference type="ARBA" id="ARBA00022741"/>
    </source>
</evidence>